<feature type="domain" description="CHRD" evidence="1">
    <location>
        <begin position="1"/>
        <end position="136"/>
    </location>
</feature>
<proteinExistence type="predicted"/>
<protein>
    <submittedName>
        <fullName evidence="2">CHRD domain-containing protein</fullName>
    </submittedName>
</protein>
<organism evidence="2 3">
    <name type="scientific">Paenibacillus arenilitoris</name>
    <dbReference type="NCBI Taxonomy" id="2772299"/>
    <lineage>
        <taxon>Bacteria</taxon>
        <taxon>Bacillati</taxon>
        <taxon>Bacillota</taxon>
        <taxon>Bacilli</taxon>
        <taxon>Bacillales</taxon>
        <taxon>Paenibacillaceae</taxon>
        <taxon>Paenibacillus</taxon>
    </lineage>
</organism>
<dbReference type="SMART" id="SM00754">
    <property type="entry name" value="CHRD"/>
    <property type="match status" value="1"/>
</dbReference>
<dbReference type="Proteomes" id="UP000632125">
    <property type="component" value="Unassembled WGS sequence"/>
</dbReference>
<gene>
    <name evidence="2" type="ORF">IDH41_19665</name>
</gene>
<dbReference type="PROSITE" id="PS50933">
    <property type="entry name" value="CHRD"/>
    <property type="match status" value="1"/>
</dbReference>
<evidence type="ECO:0000313" key="2">
    <source>
        <dbReference type="EMBL" id="MBD2870806.1"/>
    </source>
</evidence>
<dbReference type="Pfam" id="PF07452">
    <property type="entry name" value="CHRD"/>
    <property type="match status" value="1"/>
</dbReference>
<dbReference type="AlphaFoldDB" id="A0A927CRX9"/>
<comment type="caution">
    <text evidence="2">The sequence shown here is derived from an EMBL/GenBank/DDBJ whole genome shotgun (WGS) entry which is preliminary data.</text>
</comment>
<dbReference type="EMBL" id="JACXIY010000024">
    <property type="protein sequence ID" value="MBD2870806.1"/>
    <property type="molecule type" value="Genomic_DNA"/>
</dbReference>
<dbReference type="RefSeq" id="WP_190864042.1">
    <property type="nucleotide sequence ID" value="NZ_JACXIY010000024.1"/>
</dbReference>
<accession>A0A927CRX9</accession>
<keyword evidence="3" id="KW-1185">Reference proteome</keyword>
<sequence length="136" mass="14807">MRKFTAILRGKNEVPPVRTNATGSTLFQLNRAGDALFFKLTVRDIRRVTAAHIHLGPKGVNGPVVAFLFGDSPFGITVRKGVVTGRLTAANLMGPLSGRTIADLVREIKNNNAYVNVHTEQNPNGEIRGQIFKNPC</sequence>
<dbReference type="InterPro" id="IPR010895">
    <property type="entry name" value="CHRD"/>
</dbReference>
<evidence type="ECO:0000259" key="1">
    <source>
        <dbReference type="PROSITE" id="PS50933"/>
    </source>
</evidence>
<reference evidence="2" key="1">
    <citation type="submission" date="2020-09" db="EMBL/GenBank/DDBJ databases">
        <title>A novel bacterium of genus Paenibacillus, isolated from South China Sea.</title>
        <authorList>
            <person name="Huang H."/>
            <person name="Mo K."/>
            <person name="Hu Y."/>
        </authorList>
    </citation>
    <scope>NUCLEOTIDE SEQUENCE</scope>
    <source>
        <strain evidence="2">IB182493</strain>
    </source>
</reference>
<evidence type="ECO:0000313" key="3">
    <source>
        <dbReference type="Proteomes" id="UP000632125"/>
    </source>
</evidence>
<name>A0A927CRX9_9BACL</name>